<dbReference type="SUPFAM" id="SSF75005">
    <property type="entry name" value="Arabinanase/levansucrase/invertase"/>
    <property type="match status" value="1"/>
</dbReference>
<dbReference type="Gene3D" id="2.60.40.680">
    <property type="match status" value="1"/>
</dbReference>
<dbReference type="SUPFAM" id="SSF49373">
    <property type="entry name" value="Invasin/intimin cell-adhesion fragments"/>
    <property type="match status" value="1"/>
</dbReference>
<evidence type="ECO:0000256" key="8">
    <source>
        <dbReference type="SAM" id="SignalP"/>
    </source>
</evidence>
<dbReference type="PANTHER" id="PTHR43772:SF2">
    <property type="entry name" value="PUTATIVE (AFU_ORTHOLOGUE AFUA_2G04480)-RELATED"/>
    <property type="match status" value="1"/>
</dbReference>
<evidence type="ECO:0000256" key="3">
    <source>
        <dbReference type="ARBA" id="ARBA00022801"/>
    </source>
</evidence>
<dbReference type="Pfam" id="PF05270">
    <property type="entry name" value="AbfB"/>
    <property type="match status" value="1"/>
</dbReference>
<dbReference type="GO" id="GO:0046373">
    <property type="term" value="P:L-arabinose metabolic process"/>
    <property type="evidence" value="ECO:0007669"/>
    <property type="project" value="InterPro"/>
</dbReference>
<dbReference type="Pfam" id="PF04616">
    <property type="entry name" value="Glyco_hydro_43"/>
    <property type="match status" value="1"/>
</dbReference>
<dbReference type="InterPro" id="IPR036195">
    <property type="entry name" value="AbfB_ABD_sf"/>
</dbReference>
<dbReference type="RefSeq" id="WP_183603784.1">
    <property type="nucleotide sequence ID" value="NZ_JACHXK010000021.1"/>
</dbReference>
<keyword evidence="3" id="KW-0378">Hydrolase</keyword>
<dbReference type="InterPro" id="IPR036439">
    <property type="entry name" value="Dockerin_dom_sf"/>
</dbReference>
<dbReference type="GO" id="GO:0045493">
    <property type="term" value="P:xylan catabolic process"/>
    <property type="evidence" value="ECO:0007669"/>
    <property type="project" value="UniProtKB-KW"/>
</dbReference>
<dbReference type="Gene3D" id="2.80.10.50">
    <property type="match status" value="1"/>
</dbReference>
<dbReference type="Pfam" id="PF02368">
    <property type="entry name" value="Big_2"/>
    <property type="match status" value="1"/>
</dbReference>
<organism evidence="10 11">
    <name type="scientific">Paenibacillus phyllosphaerae</name>
    <dbReference type="NCBI Taxonomy" id="274593"/>
    <lineage>
        <taxon>Bacteria</taxon>
        <taxon>Bacillati</taxon>
        <taxon>Bacillota</taxon>
        <taxon>Bacilli</taxon>
        <taxon>Bacillales</taxon>
        <taxon>Paenibacillaceae</taxon>
        <taxon>Paenibacillus</taxon>
    </lineage>
</organism>
<dbReference type="InterPro" id="IPR023296">
    <property type="entry name" value="Glyco_hydro_beta-prop_sf"/>
</dbReference>
<name>A0A7W5FQQ4_9BACL</name>
<dbReference type="InterPro" id="IPR052176">
    <property type="entry name" value="Glycosyl_Hydrlase_43_Enz"/>
</dbReference>
<sequence length="1369" mass="147149">MNVKKLVSLGLASAVILSSYPLQAAQAADNPEPDNGLLAHYDMSKANGKLVDLTGHGLDAEYAGFQDSDFLDENQDKLLNFTGDKNKYVKLPRGLITDETFTIEAKFSTATGANHWLYTLGTTPGSWPNVNNYVFLNPMQSNGTVRFGIKNASTELLFQGAMIQPGELNTYTATFEAGLISFYLNGSLVGSLPHTYSVMDILAKGTNAADNFIGYLGKSLYNPDPAFIGKLADFKVYDNALSAEEVKEQYDSGDEGETPADGPYTGNPIIKDRFSADPSAMVHDGKVYLYAGRDTAAVGANGYNMPNWDIYTSTDMKSWKLEGSVPRTIFTWAQGNSAWAAQTIERDGKFYWYTTVENSNGSGMALGVAVSDDPVTGWKDAIGKPLVSTDMTANPSNMGGYAWDDIDPTVFIDKDGQAYLYWGNTHLYYAKLKANMIELDGEIHKVDIAGMPGTYTEAPWLHQYKDKYYLSFAMNWPEDIAYAVSDSPAGPWTYGGKIMEETEGTGTNHQAIIEFNSEWYFIHHTAALPTGGDYRRSVSIEKLNYNPDGSIQPMIPTASGIHGSPELLQVSGDSGFIYHENGKVGTASQGTSAAKFEWFIAPGLANEGSEYVSIQAENRPGYYWRRSGNNIVLEKNDGTTSFKEQATFKKVAGLGDQQQFSLQAYADEQLYVMQTGNRAFAAAAPATTEEKARATFRFGDGRVDGVTLDIESDTIKAGSQVVLTAKVTPDEALIKDVEFISSNSNVLSVNGDSYLTPDGEVRVLLDAKAAGTADITAKTKEGNITSRITLTVIEGTATPSQVKDVQATFNSAQKQITIAGTLDKGAGRKVTVRIVNSDGTTRLIESTTTGSNGKFILNYPFNPVVNGEYRIELYEQDLPEPYQTDLTIRQVTAHYDFDGDLNELTGNFGSGSITGDRINNQGGTIAYGEGITGQAAAFDGTSGILLPNGLIDSSAYSVSLWLNPAEFTSFTTTFFGASSTSQWVSVVPSGNQSDTLVWSGNSTWYDASTGMRLEQNKWSHVAFTVDNGAIKVYVNGEEKFSGTNFPNVFAAANAVFGLGVNYWDTPFQGLMDDLRIYNNAVLSGAEIRNLYDQALNPTVPASAQLTGPEAVSSGQSFDVAYKLAGDVQESVAQDIIIQYDADKLTFVSAESLQEHFLLAGQQESQGQIRILATRVGDVNLSEDLLNLKFAAKGSGSGGDADITVTSVVTANADGAESTLPGGTHRVTINEVNRAALLQLIEEAQQFHNAAAEGTAVGQYPVGSKATLQTAISTASAVAEQADATQAEIEQATETLQAALQAFKSSVIKPAAGDINNDGRYSIGDLGIIAAAYGKTSADADWSLYGKADLNNDGIVDIKDLVTAARLILG</sequence>
<dbReference type="SUPFAM" id="SSF110221">
    <property type="entry name" value="AbfB domain"/>
    <property type="match status" value="1"/>
</dbReference>
<evidence type="ECO:0000313" key="10">
    <source>
        <dbReference type="EMBL" id="MBB3113710.1"/>
    </source>
</evidence>
<dbReference type="SMART" id="SM00635">
    <property type="entry name" value="BID_2"/>
    <property type="match status" value="1"/>
</dbReference>
<dbReference type="Pfam" id="PF13385">
    <property type="entry name" value="Laminin_G_3"/>
    <property type="match status" value="2"/>
</dbReference>
<evidence type="ECO:0000256" key="5">
    <source>
        <dbReference type="ARBA" id="ARBA00023295"/>
    </source>
</evidence>
<dbReference type="Gene3D" id="2.115.10.20">
    <property type="entry name" value="Glycosyl hydrolase domain, family 43"/>
    <property type="match status" value="1"/>
</dbReference>
<dbReference type="InterPro" id="IPR013320">
    <property type="entry name" value="ConA-like_dom_sf"/>
</dbReference>
<evidence type="ECO:0000256" key="6">
    <source>
        <dbReference type="PIRSR" id="PIRSR606710-2"/>
    </source>
</evidence>
<dbReference type="GO" id="GO:0030246">
    <property type="term" value="F:carbohydrate binding"/>
    <property type="evidence" value="ECO:0007669"/>
    <property type="project" value="InterPro"/>
</dbReference>
<dbReference type="Gene3D" id="1.20.1270.90">
    <property type="entry name" value="AF1782-like"/>
    <property type="match status" value="1"/>
</dbReference>
<dbReference type="PANTHER" id="PTHR43772">
    <property type="entry name" value="ENDO-1,4-BETA-XYLANASE"/>
    <property type="match status" value="1"/>
</dbReference>
<evidence type="ECO:0000256" key="4">
    <source>
        <dbReference type="ARBA" id="ARBA00023277"/>
    </source>
</evidence>
<keyword evidence="4" id="KW-0119">Carbohydrate metabolism</keyword>
<evidence type="ECO:0000256" key="7">
    <source>
        <dbReference type="SAM" id="Coils"/>
    </source>
</evidence>
<dbReference type="InterPro" id="IPR018247">
    <property type="entry name" value="EF_Hand_1_Ca_BS"/>
</dbReference>
<dbReference type="CDD" id="cd08547">
    <property type="entry name" value="Type_II_cohesin"/>
    <property type="match status" value="1"/>
</dbReference>
<proteinExistence type="inferred from homology"/>
<evidence type="ECO:0000313" key="11">
    <source>
        <dbReference type="Proteomes" id="UP000570361"/>
    </source>
</evidence>
<keyword evidence="2" id="KW-0624">Polysaccharide degradation</keyword>
<dbReference type="PROSITE" id="PS51766">
    <property type="entry name" value="DOCKERIN"/>
    <property type="match status" value="1"/>
</dbReference>
<reference evidence="10 11" key="1">
    <citation type="submission" date="2020-08" db="EMBL/GenBank/DDBJ databases">
        <title>Genomic Encyclopedia of Type Strains, Phase III (KMG-III): the genomes of soil and plant-associated and newly described type strains.</title>
        <authorList>
            <person name="Whitman W."/>
        </authorList>
    </citation>
    <scope>NUCLEOTIDE SEQUENCE [LARGE SCALE GENOMIC DNA]</scope>
    <source>
        <strain evidence="10 11">CECT 5862</strain>
    </source>
</reference>
<dbReference type="PROSITE" id="PS00018">
    <property type="entry name" value="EF_HAND_1"/>
    <property type="match status" value="1"/>
</dbReference>
<keyword evidence="8" id="KW-0732">Signal</keyword>
<dbReference type="Gene3D" id="2.60.120.200">
    <property type="match status" value="2"/>
</dbReference>
<keyword evidence="11" id="KW-1185">Reference proteome</keyword>
<dbReference type="SUPFAM" id="SSF49899">
    <property type="entry name" value="Concanavalin A-like lectins/glucanases"/>
    <property type="match status" value="2"/>
</dbReference>
<dbReference type="InterPro" id="IPR008964">
    <property type="entry name" value="Invasin/intimin_cell_adhesion"/>
</dbReference>
<dbReference type="CDD" id="cd14254">
    <property type="entry name" value="Dockerin_II"/>
    <property type="match status" value="1"/>
</dbReference>
<dbReference type="CDD" id="cd23265">
    <property type="entry name" value="beta-trefoil_ABD_ABFB-like"/>
    <property type="match status" value="1"/>
</dbReference>
<dbReference type="InterPro" id="IPR006710">
    <property type="entry name" value="Glyco_hydro_43"/>
</dbReference>
<dbReference type="Proteomes" id="UP000570361">
    <property type="component" value="Unassembled WGS sequence"/>
</dbReference>
<feature type="coiled-coil region" evidence="7">
    <location>
        <begin position="1274"/>
        <end position="1301"/>
    </location>
</feature>
<evidence type="ECO:0000256" key="2">
    <source>
        <dbReference type="ARBA" id="ARBA00022651"/>
    </source>
</evidence>
<gene>
    <name evidence="10" type="ORF">FHS18_005823</name>
</gene>
<dbReference type="InterPro" id="IPR007934">
    <property type="entry name" value="AbfB_ABD"/>
</dbReference>
<dbReference type="CDD" id="cd18618">
    <property type="entry name" value="GH43_Xsa43E-like"/>
    <property type="match status" value="1"/>
</dbReference>
<dbReference type="SUPFAM" id="SSF49384">
    <property type="entry name" value="Carbohydrate-binding domain"/>
    <property type="match status" value="1"/>
</dbReference>
<dbReference type="InterPro" id="IPR003343">
    <property type="entry name" value="Big_2"/>
</dbReference>
<dbReference type="Gene3D" id="1.10.1330.10">
    <property type="entry name" value="Dockerin domain"/>
    <property type="match status" value="1"/>
</dbReference>
<feature type="chain" id="PRO_5038996967" description="Dockerin domain-containing protein" evidence="8">
    <location>
        <begin position="25"/>
        <end position="1369"/>
    </location>
</feature>
<feature type="domain" description="Dockerin" evidence="9">
    <location>
        <begin position="1307"/>
        <end position="1369"/>
    </location>
</feature>
<feature type="signal peptide" evidence="8">
    <location>
        <begin position="1"/>
        <end position="24"/>
    </location>
</feature>
<dbReference type="SUPFAM" id="SSF63446">
    <property type="entry name" value="Type I dockerin domain"/>
    <property type="match status" value="1"/>
</dbReference>
<evidence type="ECO:0000259" key="9">
    <source>
        <dbReference type="PROSITE" id="PS51766"/>
    </source>
</evidence>
<keyword evidence="5" id="KW-0326">Glycosidase</keyword>
<keyword evidence="2" id="KW-0858">Xylan degradation</keyword>
<evidence type="ECO:0000256" key="1">
    <source>
        <dbReference type="ARBA" id="ARBA00009865"/>
    </source>
</evidence>
<dbReference type="InterPro" id="IPR016134">
    <property type="entry name" value="Dockerin_dom"/>
</dbReference>
<comment type="similarity">
    <text evidence="1">Belongs to the glycosyl hydrolase 43 family.</text>
</comment>
<dbReference type="EMBL" id="JACHXK010000021">
    <property type="protein sequence ID" value="MBB3113710.1"/>
    <property type="molecule type" value="Genomic_DNA"/>
</dbReference>
<accession>A0A7W5FQQ4</accession>
<feature type="site" description="Important for catalytic activity, responsible for pKa modulation of the active site Glu and correct orientation of both the proton donor and substrate" evidence="6">
    <location>
        <position position="407"/>
    </location>
</feature>
<dbReference type="GO" id="GO:0046556">
    <property type="term" value="F:alpha-L-arabinofuranosidase activity"/>
    <property type="evidence" value="ECO:0007669"/>
    <property type="project" value="InterPro"/>
</dbReference>
<dbReference type="Gene3D" id="2.60.40.1080">
    <property type="match status" value="1"/>
</dbReference>
<keyword evidence="7" id="KW-0175">Coiled coil</keyword>
<protein>
    <recommendedName>
        <fullName evidence="9">Dockerin domain-containing protein</fullName>
    </recommendedName>
</protein>
<comment type="caution">
    <text evidence="10">The sequence shown here is derived from an EMBL/GenBank/DDBJ whole genome shotgun (WGS) entry which is preliminary data.</text>
</comment>
<dbReference type="InterPro" id="IPR008965">
    <property type="entry name" value="CBM2/CBM3_carb-bd_dom_sf"/>
</dbReference>